<sequence length="62" mass="6953">MQRGAFVAHRVRAVPLFTLSPWSVGCPRFACVTPCALGTAVHRCTLFDANLVYYHYEVVQII</sequence>
<dbReference type="EMBL" id="PNIQ01000010">
    <property type="protein sequence ID" value="PMP87495.1"/>
    <property type="molecule type" value="Genomic_DNA"/>
</dbReference>
<accession>A0A2J6XG07</accession>
<gene>
    <name evidence="1" type="ORF">C0184_00135</name>
</gene>
<evidence type="ECO:0000313" key="2">
    <source>
        <dbReference type="Proteomes" id="UP000243376"/>
    </source>
</evidence>
<name>A0A2J6XG07_9CHLR</name>
<comment type="caution">
    <text evidence="1">The sequence shown here is derived from an EMBL/GenBank/DDBJ whole genome shotgun (WGS) entry which is preliminary data.</text>
</comment>
<reference evidence="1 2" key="1">
    <citation type="submission" date="2018-01" db="EMBL/GenBank/DDBJ databases">
        <title>Metagenomic assembled genomes from two thermal pools in the Uzon Caldera, Kamchatka, Russia.</title>
        <authorList>
            <person name="Wilkins L."/>
            <person name="Ettinger C."/>
        </authorList>
    </citation>
    <scope>NUCLEOTIDE SEQUENCE [LARGE SCALE GENOMIC DNA]</scope>
    <source>
        <strain evidence="1">ZAV-02</strain>
    </source>
</reference>
<dbReference type="PROSITE" id="PS51257">
    <property type="entry name" value="PROKAR_LIPOPROTEIN"/>
    <property type="match status" value="1"/>
</dbReference>
<dbReference type="Proteomes" id="UP000243376">
    <property type="component" value="Unassembled WGS sequence"/>
</dbReference>
<dbReference type="AlphaFoldDB" id="A0A2J6XG07"/>
<organism evidence="1 2">
    <name type="scientific">Chloroflexus aggregans</name>
    <dbReference type="NCBI Taxonomy" id="152260"/>
    <lineage>
        <taxon>Bacteria</taxon>
        <taxon>Bacillati</taxon>
        <taxon>Chloroflexota</taxon>
        <taxon>Chloroflexia</taxon>
        <taxon>Chloroflexales</taxon>
        <taxon>Chloroflexineae</taxon>
        <taxon>Chloroflexaceae</taxon>
        <taxon>Chloroflexus</taxon>
    </lineage>
</organism>
<protein>
    <submittedName>
        <fullName evidence="1">Uncharacterized protein</fullName>
    </submittedName>
</protein>
<evidence type="ECO:0000313" key="1">
    <source>
        <dbReference type="EMBL" id="PMP87495.1"/>
    </source>
</evidence>
<proteinExistence type="predicted"/>